<reference evidence="4" key="1">
    <citation type="submission" date="2019-01" db="EMBL/GenBank/DDBJ databases">
        <title>Cytophagaceae bacterium strain CAR-16.</title>
        <authorList>
            <person name="Chen W.-M."/>
        </authorList>
    </citation>
    <scope>NUCLEOTIDE SEQUENCE [LARGE SCALE GENOMIC DNA]</scope>
    <source>
        <strain evidence="4">CHR27</strain>
    </source>
</reference>
<keyword evidence="4" id="KW-1185">Reference proteome</keyword>
<evidence type="ECO:0000256" key="1">
    <source>
        <dbReference type="SAM" id="SignalP"/>
    </source>
</evidence>
<evidence type="ECO:0000313" key="3">
    <source>
        <dbReference type="EMBL" id="RXR30953.1"/>
    </source>
</evidence>
<gene>
    <name evidence="3" type="ORF">EQG66_01305</name>
</gene>
<dbReference type="Proteomes" id="UP000290958">
    <property type="component" value="Unassembled WGS sequence"/>
</dbReference>
<dbReference type="AlphaFoldDB" id="A0A4Q1KLX8"/>
<feature type="domain" description="Ice-binding protein C-terminal" evidence="2">
    <location>
        <begin position="236"/>
        <end position="258"/>
    </location>
</feature>
<name>A0A4Q1KLX8_9SPHN</name>
<sequence>MKLAKWASAAIAGAMMAAPPGNAGAVVLLDQLSQVQNAPSNITGFYAAPVGYADPVIFGSSPFTGSHFTSAQSLTANATGTLDHVDFSVFFNSAAFGVGSGNLTLSLIDGDYASGAQKVVGQAAYDLAALPNVEFDANILNFTFQTSSFKYRVKQGQKISIVFSTESANTGLIYFNGGYAEYDFSTGSPVLLNSYLPNYAGGKLTVYSDGNDVTSAMGVDNDLTFASYVDTSSGAPEPTTWSLLILGFGGIGAAMRRRVKSAAALAA</sequence>
<feature type="signal peptide" evidence="1">
    <location>
        <begin position="1"/>
        <end position="23"/>
    </location>
</feature>
<dbReference type="EMBL" id="SBKP01000001">
    <property type="protein sequence ID" value="RXR30953.1"/>
    <property type="molecule type" value="Genomic_DNA"/>
</dbReference>
<dbReference type="Pfam" id="PF07589">
    <property type="entry name" value="PEP-CTERM"/>
    <property type="match status" value="1"/>
</dbReference>
<dbReference type="InterPro" id="IPR013424">
    <property type="entry name" value="Ice-binding_C"/>
</dbReference>
<dbReference type="RefSeq" id="WP_129402720.1">
    <property type="nucleotide sequence ID" value="NZ_SBKP01000001.1"/>
</dbReference>
<proteinExistence type="predicted"/>
<dbReference type="NCBIfam" id="TIGR02595">
    <property type="entry name" value="PEP_CTERM"/>
    <property type="match status" value="1"/>
</dbReference>
<protein>
    <submittedName>
        <fullName evidence="3">PEP-CTERM sorting domain-containing protein</fullName>
    </submittedName>
</protein>
<dbReference type="NCBIfam" id="NF035944">
    <property type="entry name" value="PEPxxWA-CTERM"/>
    <property type="match status" value="1"/>
</dbReference>
<feature type="chain" id="PRO_5020265805" evidence="1">
    <location>
        <begin position="24"/>
        <end position="267"/>
    </location>
</feature>
<keyword evidence="1" id="KW-0732">Signal</keyword>
<evidence type="ECO:0000259" key="2">
    <source>
        <dbReference type="Pfam" id="PF07589"/>
    </source>
</evidence>
<accession>A0A4Q1KLX8</accession>
<organism evidence="3 4">
    <name type="scientific">Sphingobium fluviale</name>
    <dbReference type="NCBI Taxonomy" id="2506423"/>
    <lineage>
        <taxon>Bacteria</taxon>
        <taxon>Pseudomonadati</taxon>
        <taxon>Pseudomonadota</taxon>
        <taxon>Alphaproteobacteria</taxon>
        <taxon>Sphingomonadales</taxon>
        <taxon>Sphingomonadaceae</taxon>
        <taxon>Sphingobium</taxon>
    </lineage>
</organism>
<evidence type="ECO:0000313" key="4">
    <source>
        <dbReference type="Proteomes" id="UP000290958"/>
    </source>
</evidence>
<comment type="caution">
    <text evidence="3">The sequence shown here is derived from an EMBL/GenBank/DDBJ whole genome shotgun (WGS) entry which is preliminary data.</text>
</comment>